<feature type="region of interest" description="Disordered" evidence="5">
    <location>
        <begin position="97"/>
        <end position="133"/>
    </location>
</feature>
<feature type="compositionally biased region" description="Basic and acidic residues" evidence="5">
    <location>
        <begin position="101"/>
        <end position="117"/>
    </location>
</feature>
<evidence type="ECO:0000256" key="6">
    <source>
        <dbReference type="SAM" id="Phobius"/>
    </source>
</evidence>
<reference evidence="8 9" key="2">
    <citation type="journal article" date="2013" name="PLoS ONE">
        <title>INDIGO - INtegrated Data Warehouse of MIcrobial GenOmes with Examples from the Red Sea Extremophiles.</title>
        <authorList>
            <person name="Alam I."/>
            <person name="Antunes A."/>
            <person name="Kamau A.A."/>
            <person name="Ba Alawi W."/>
            <person name="Kalkatawi M."/>
            <person name="Stingl U."/>
            <person name="Bajic V.B."/>
        </authorList>
    </citation>
    <scope>NUCLEOTIDE SEQUENCE [LARGE SCALE GENOMIC DNA]</scope>
    <source>
        <strain evidence="8 9">SSD-17B</strain>
    </source>
</reference>
<name>U2FSB6_9MOLU</name>
<evidence type="ECO:0000256" key="5">
    <source>
        <dbReference type="SAM" id="MobiDB-lite"/>
    </source>
</evidence>
<dbReference type="STRING" id="1033810.HLPCO_000500"/>
<dbReference type="PANTHER" id="PTHR43560:SF1">
    <property type="entry name" value="ION-TRANSLOCATING OXIDOREDUCTASE COMPLEX SUBUNIT B"/>
    <property type="match status" value="1"/>
</dbReference>
<proteinExistence type="predicted"/>
<evidence type="ECO:0000259" key="7">
    <source>
        <dbReference type="PROSITE" id="PS51656"/>
    </source>
</evidence>
<gene>
    <name evidence="8" type="ORF">HLPCO_000500</name>
</gene>
<dbReference type="GO" id="GO:0032259">
    <property type="term" value="P:methylation"/>
    <property type="evidence" value="ECO:0007669"/>
    <property type="project" value="UniProtKB-KW"/>
</dbReference>
<dbReference type="PANTHER" id="PTHR43560">
    <property type="entry name" value="ION-TRANSLOCATING OXIDOREDUCTASE COMPLEX SUBUNIT B"/>
    <property type="match status" value="1"/>
</dbReference>
<evidence type="ECO:0000256" key="3">
    <source>
        <dbReference type="ARBA" id="ARBA00023004"/>
    </source>
</evidence>
<reference evidence="8 9" key="1">
    <citation type="journal article" date="2011" name="J. Bacteriol.">
        <title>Genome sequence of Haloplasma contractile, an unusual contractile bacterium from a deep-sea anoxic brine lake.</title>
        <authorList>
            <person name="Antunes A."/>
            <person name="Alam I."/>
            <person name="El Dorry H."/>
            <person name="Siam R."/>
            <person name="Robertson A."/>
            <person name="Bajic V.B."/>
            <person name="Stingl U."/>
        </authorList>
    </citation>
    <scope>NUCLEOTIDE SEQUENCE [LARGE SCALE GENOMIC DNA]</scope>
    <source>
        <strain evidence="8 9">SSD-17B</strain>
    </source>
</reference>
<sequence>MDINVMEILAVGGIVGGIGAVLGLILAISSQVFKVEVDPRFDQIVEALPGFNCGACGYPGCAGMADGLLEGEADVKQCTPGTELNYSQVRAILNGEDPDSVEVKEEKKAPAKADAKSKPKRKKPEIKDVTNPDPRFDKIVELLPGINCTTCGSPGCKAFADELIKGEQQLEKCRPLKAKGDNKDKIDDIMNK</sequence>
<feature type="domain" description="4Fe-4S" evidence="7">
    <location>
        <begin position="131"/>
        <end position="192"/>
    </location>
</feature>
<dbReference type="Pfam" id="PF04060">
    <property type="entry name" value="FeS"/>
    <property type="match status" value="2"/>
</dbReference>
<comment type="caution">
    <text evidence="8">The sequence shown here is derived from an EMBL/GenBank/DDBJ whole genome shotgun (WGS) entry which is preliminary data.</text>
</comment>
<dbReference type="InterPro" id="IPR050395">
    <property type="entry name" value="4Fe4S_Ferredoxin_RnfB"/>
</dbReference>
<feature type="transmembrane region" description="Helical" evidence="6">
    <location>
        <begin position="6"/>
        <end position="28"/>
    </location>
</feature>
<keyword evidence="4" id="KW-0411">Iron-sulfur</keyword>
<dbReference type="eggNOG" id="COG2878">
    <property type="taxonomic scope" value="Bacteria"/>
</dbReference>
<organism evidence="8 9">
    <name type="scientific">Haloplasma contractile SSD-17B</name>
    <dbReference type="NCBI Taxonomy" id="1033810"/>
    <lineage>
        <taxon>Bacteria</taxon>
        <taxon>Bacillati</taxon>
        <taxon>Mycoplasmatota</taxon>
        <taxon>Mollicutes</taxon>
        <taxon>Haloplasmatales</taxon>
        <taxon>Haloplasmataceae</taxon>
        <taxon>Haloplasma</taxon>
    </lineage>
</organism>
<dbReference type="EC" id="2.1.1.-" evidence="8"/>
<protein>
    <submittedName>
        <fullName evidence="8">Acetyl-CoA decarbonylase-synthase complex subunit gamma protein</fullName>
        <ecNumber evidence="8">2.1.1.-</ecNumber>
    </submittedName>
</protein>
<dbReference type="OrthoDB" id="9789936at2"/>
<keyword evidence="8" id="KW-0489">Methyltransferase</keyword>
<dbReference type="AlphaFoldDB" id="U2FSB6"/>
<dbReference type="GO" id="GO:0051539">
    <property type="term" value="F:4 iron, 4 sulfur cluster binding"/>
    <property type="evidence" value="ECO:0007669"/>
    <property type="project" value="UniProtKB-KW"/>
</dbReference>
<accession>U2FSB6</accession>
<dbReference type="PROSITE" id="PS51656">
    <property type="entry name" value="4FE4S"/>
    <property type="match status" value="2"/>
</dbReference>
<dbReference type="EMBL" id="AFNU02000001">
    <property type="protein sequence ID" value="ERJ13834.1"/>
    <property type="molecule type" value="Genomic_DNA"/>
</dbReference>
<evidence type="ECO:0000256" key="4">
    <source>
        <dbReference type="ARBA" id="ARBA00023014"/>
    </source>
</evidence>
<keyword evidence="9" id="KW-1185">Reference proteome</keyword>
<dbReference type="GO" id="GO:0046872">
    <property type="term" value="F:metal ion binding"/>
    <property type="evidence" value="ECO:0007669"/>
    <property type="project" value="UniProtKB-KW"/>
</dbReference>
<keyword evidence="3" id="KW-0408">Iron</keyword>
<dbReference type="InterPro" id="IPR007202">
    <property type="entry name" value="4Fe-4S_dom"/>
</dbReference>
<keyword evidence="6" id="KW-0472">Membrane</keyword>
<keyword evidence="1" id="KW-0004">4Fe-4S</keyword>
<keyword evidence="6" id="KW-0812">Transmembrane</keyword>
<dbReference type="Proteomes" id="UP000005707">
    <property type="component" value="Unassembled WGS sequence"/>
</dbReference>
<evidence type="ECO:0000256" key="2">
    <source>
        <dbReference type="ARBA" id="ARBA00022723"/>
    </source>
</evidence>
<keyword evidence="6" id="KW-1133">Transmembrane helix</keyword>
<evidence type="ECO:0000256" key="1">
    <source>
        <dbReference type="ARBA" id="ARBA00022485"/>
    </source>
</evidence>
<dbReference type="RefSeq" id="WP_008826059.1">
    <property type="nucleotide sequence ID" value="NZ_AFNU02000001.1"/>
</dbReference>
<dbReference type="GO" id="GO:0008168">
    <property type="term" value="F:methyltransferase activity"/>
    <property type="evidence" value="ECO:0007669"/>
    <property type="project" value="UniProtKB-KW"/>
</dbReference>
<keyword evidence="2" id="KW-0479">Metal-binding</keyword>
<dbReference type="InParanoid" id="U2FSB6"/>
<dbReference type="Gene3D" id="1.10.15.40">
    <property type="entry name" value="Electron transport complex subunit B, putative Fe-S cluster"/>
    <property type="match status" value="2"/>
</dbReference>
<evidence type="ECO:0000313" key="9">
    <source>
        <dbReference type="Proteomes" id="UP000005707"/>
    </source>
</evidence>
<feature type="domain" description="4Fe-4S" evidence="7">
    <location>
        <begin position="36"/>
        <end position="95"/>
    </location>
</feature>
<keyword evidence="8" id="KW-0808">Transferase</keyword>
<evidence type="ECO:0000313" key="8">
    <source>
        <dbReference type="EMBL" id="ERJ13834.1"/>
    </source>
</evidence>